<dbReference type="NCBIfam" id="TIGR00236">
    <property type="entry name" value="wecB"/>
    <property type="match status" value="1"/>
</dbReference>
<dbReference type="EMBL" id="CP076136">
    <property type="protein sequence ID" value="QWG25090.1"/>
    <property type="molecule type" value="Genomic_DNA"/>
</dbReference>
<evidence type="ECO:0000313" key="4">
    <source>
        <dbReference type="Proteomes" id="UP000676951"/>
    </source>
</evidence>
<dbReference type="SUPFAM" id="SSF53756">
    <property type="entry name" value="UDP-Glycosyltransferase/glycogen phosphorylase"/>
    <property type="match status" value="1"/>
</dbReference>
<protein>
    <submittedName>
        <fullName evidence="3">UDP-N-acetylglucosamine 2-epimerase (Non-hydrolyzing)</fullName>
        <ecNumber evidence="3">5.1.3.14</ecNumber>
    </submittedName>
</protein>
<accession>A0A975P1V3</accession>
<evidence type="ECO:0000313" key="3">
    <source>
        <dbReference type="EMBL" id="QWG25090.1"/>
    </source>
</evidence>
<evidence type="ECO:0000256" key="1">
    <source>
        <dbReference type="RuleBase" id="RU003513"/>
    </source>
</evidence>
<dbReference type="Pfam" id="PF02350">
    <property type="entry name" value="Epimerase_2"/>
    <property type="match status" value="1"/>
</dbReference>
<dbReference type="AlphaFoldDB" id="A0A975P1V3"/>
<dbReference type="Gene3D" id="3.40.50.2000">
    <property type="entry name" value="Glycogen Phosphorylase B"/>
    <property type="match status" value="2"/>
</dbReference>
<proteinExistence type="inferred from homology"/>
<keyword evidence="1 3" id="KW-0413">Isomerase</keyword>
<dbReference type="Proteomes" id="UP000676951">
    <property type="component" value="Chromosome"/>
</dbReference>
<dbReference type="InterPro" id="IPR003331">
    <property type="entry name" value="UDP_GlcNAc_Epimerase_2_dom"/>
</dbReference>
<name>A0A975P1V3_9BRAD</name>
<sequence length="365" mass="39498">MIDAHIVVGARPNFMKVAPLFRALSLEKWIKPALIHTGQHYSENMSDAFFSDLGLPPPAYNLGARGETHARQTAAIMVAYEDLLLAGKPDWVIVVGDVNSTLAAALAAKKLNLPVAHLEAGLRNFDRTLPEEINRIVTDSISDLLWTPSADASDNLQREGVDPSKIDLVGNIMIDSYLMLSDTISRASTAKRIGVTERQYVVVTLHRPANVDDPIMLTRIADALRQLAASATIVFPVHPRTRANLETAGLIGRLQHPNIRLVEPMGYVAFMSLVQGSALVITDSGGIQEETSYIGIPCLTLRTNTERPITITLGTNQLVMPETLLEAATAAISAGPRCPSNIPLWDGHTASRVVASLARHCQAKA</sequence>
<dbReference type="GO" id="GO:0008761">
    <property type="term" value="F:UDP-N-acetylglucosamine 2-epimerase activity"/>
    <property type="evidence" value="ECO:0007669"/>
    <property type="project" value="UniProtKB-EC"/>
</dbReference>
<reference evidence="3 4" key="1">
    <citation type="submission" date="2021-06" db="EMBL/GenBank/DDBJ databases">
        <title>Bradyrhizobium sp. S2-11-4 Genome sequencing.</title>
        <authorList>
            <person name="Jin L."/>
        </authorList>
    </citation>
    <scope>NUCLEOTIDE SEQUENCE [LARGE SCALE GENOMIC DNA]</scope>
    <source>
        <strain evidence="3 4">S2-11-4</strain>
    </source>
</reference>
<dbReference type="PANTHER" id="PTHR43174:SF1">
    <property type="entry name" value="UDP-N-ACETYLGLUCOSAMINE 2-EPIMERASE"/>
    <property type="match status" value="1"/>
</dbReference>
<feature type="domain" description="UDP-N-acetylglucosamine 2-epimerase" evidence="2">
    <location>
        <begin position="23"/>
        <end position="357"/>
    </location>
</feature>
<dbReference type="InterPro" id="IPR029767">
    <property type="entry name" value="WecB-like"/>
</dbReference>
<dbReference type="PANTHER" id="PTHR43174">
    <property type="entry name" value="UDP-N-ACETYLGLUCOSAMINE 2-EPIMERASE"/>
    <property type="match status" value="1"/>
</dbReference>
<keyword evidence="4" id="KW-1185">Reference proteome</keyword>
<dbReference type="CDD" id="cd03786">
    <property type="entry name" value="GTB_UDP-GlcNAc_2-Epimerase"/>
    <property type="match status" value="1"/>
</dbReference>
<organism evidence="3 4">
    <name type="scientific">Bradyrhizobium sediminis</name>
    <dbReference type="NCBI Taxonomy" id="2840469"/>
    <lineage>
        <taxon>Bacteria</taxon>
        <taxon>Pseudomonadati</taxon>
        <taxon>Pseudomonadota</taxon>
        <taxon>Alphaproteobacteria</taxon>
        <taxon>Hyphomicrobiales</taxon>
        <taxon>Nitrobacteraceae</taxon>
        <taxon>Bradyrhizobium</taxon>
    </lineage>
</organism>
<comment type="similarity">
    <text evidence="1">Belongs to the UDP-N-acetylglucosamine 2-epimerase family.</text>
</comment>
<gene>
    <name evidence="3" type="primary">wecB</name>
    <name evidence="3" type="ORF">KMZ93_09535</name>
</gene>
<evidence type="ECO:0000259" key="2">
    <source>
        <dbReference type="Pfam" id="PF02350"/>
    </source>
</evidence>
<dbReference type="RefSeq" id="WP_215605830.1">
    <property type="nucleotide sequence ID" value="NZ_CP076136.1"/>
</dbReference>
<dbReference type="EC" id="5.1.3.14" evidence="3"/>